<protein>
    <submittedName>
        <fullName evidence="1">Uncharacterized protein</fullName>
    </submittedName>
</protein>
<dbReference type="OrthoDB" id="7273828at2"/>
<gene>
    <name evidence="1" type="ORF">FDK13_25175</name>
</gene>
<dbReference type="SUPFAM" id="SSF103088">
    <property type="entry name" value="OmpA-like"/>
    <property type="match status" value="1"/>
</dbReference>
<dbReference type="AlphaFoldDB" id="A0A4U6CX60"/>
<name>A0A4U6CX60_9BACT</name>
<dbReference type="Proteomes" id="UP000304900">
    <property type="component" value="Unassembled WGS sequence"/>
</dbReference>
<comment type="caution">
    <text evidence="1">The sequence shown here is derived from an EMBL/GenBank/DDBJ whole genome shotgun (WGS) entry which is preliminary data.</text>
</comment>
<sequence>MTKVDYKFDFENIFDNPDAEDEKYFAGNGMPVCALRLYNFITGDDKLIENHKLGIYKYIFLPLRSQVDYWINLVGYASKIGDRGYNSDLSIRRCVEVQREILTGRNKLNVAEFRKKVARGSDASTDAADDDFGYWRSVKIYAHKGAPPPPNIEPKPVLPAFITQKFAIKMVGGRSISIFKMFGRDNYLFKIKNMETFDTACFFYAGTSVAAGGPGSPVSIAGSGDWVPFTTSSRFKLALKDFNELNIALAQQPGISAGSNSVFGNFMVDFQQNKNKQFAVRETSINPSTIIISADGMGFSTALTASNGNLKMMDCPRDLSEPDWA</sequence>
<dbReference type="EMBL" id="SZVO01000013">
    <property type="protein sequence ID" value="TKT88926.1"/>
    <property type="molecule type" value="Genomic_DNA"/>
</dbReference>
<proteinExistence type="predicted"/>
<keyword evidence="2" id="KW-1185">Reference proteome</keyword>
<dbReference type="InterPro" id="IPR036737">
    <property type="entry name" value="OmpA-like_sf"/>
</dbReference>
<evidence type="ECO:0000313" key="1">
    <source>
        <dbReference type="EMBL" id="TKT88926.1"/>
    </source>
</evidence>
<dbReference type="RefSeq" id="WP_137342780.1">
    <property type="nucleotide sequence ID" value="NZ_BSQH01000028.1"/>
</dbReference>
<reference evidence="1 2" key="1">
    <citation type="submission" date="2019-05" db="EMBL/GenBank/DDBJ databases">
        <title>Dyadobacter AR-3-8 sp. nov., isolated from arctic soil.</title>
        <authorList>
            <person name="Chaudhary D.K."/>
        </authorList>
    </citation>
    <scope>NUCLEOTIDE SEQUENCE [LARGE SCALE GENOMIC DNA]</scope>
    <source>
        <strain evidence="1 2">AR-3-8</strain>
    </source>
</reference>
<organism evidence="1 2">
    <name type="scientific">Dyadobacter frigoris</name>
    <dbReference type="NCBI Taxonomy" id="2576211"/>
    <lineage>
        <taxon>Bacteria</taxon>
        <taxon>Pseudomonadati</taxon>
        <taxon>Bacteroidota</taxon>
        <taxon>Cytophagia</taxon>
        <taxon>Cytophagales</taxon>
        <taxon>Spirosomataceae</taxon>
        <taxon>Dyadobacter</taxon>
    </lineage>
</organism>
<evidence type="ECO:0000313" key="2">
    <source>
        <dbReference type="Proteomes" id="UP000304900"/>
    </source>
</evidence>
<accession>A0A4U6CX60</accession>